<name>A0ABT0NZI6_9ACTN</name>
<comment type="caution">
    <text evidence="2">The sequence shown here is derived from an EMBL/GenBank/DDBJ whole genome shotgun (WGS) entry which is preliminary data.</text>
</comment>
<gene>
    <name evidence="2" type="ORF">M4438_21760</name>
</gene>
<accession>A0ABT0NZI6</accession>
<protein>
    <submittedName>
        <fullName evidence="2">Uncharacterized protein</fullName>
    </submittedName>
</protein>
<organism evidence="2 3">
    <name type="scientific">Streptomyces lavenduligriseus</name>
    <dbReference type="NCBI Taxonomy" id="67315"/>
    <lineage>
        <taxon>Bacteria</taxon>
        <taxon>Bacillati</taxon>
        <taxon>Actinomycetota</taxon>
        <taxon>Actinomycetes</taxon>
        <taxon>Kitasatosporales</taxon>
        <taxon>Streptomycetaceae</taxon>
        <taxon>Streptomyces</taxon>
    </lineage>
</organism>
<reference evidence="2 3" key="1">
    <citation type="submission" date="2022-05" db="EMBL/GenBank/DDBJ databases">
        <title>Genome Resource of Streptomyces lavenduligriseus GA1-1, a Strain with Broad-Spectrum Antifungal Activity against Phytopathogenic Fungi.</title>
        <authorList>
            <person name="Qi D."/>
        </authorList>
    </citation>
    <scope>NUCLEOTIDE SEQUENCE [LARGE SCALE GENOMIC DNA]</scope>
    <source>
        <strain evidence="2 3">GA1-1</strain>
    </source>
</reference>
<evidence type="ECO:0000256" key="1">
    <source>
        <dbReference type="SAM" id="Phobius"/>
    </source>
</evidence>
<keyword evidence="1" id="KW-0812">Transmembrane</keyword>
<sequence>MRRGEREAAVRAVMERAVAPVPPGLCADAVLRGDRLLRRRRLARRALWLLACAAVLAFTVWAAEDRPWAESSSRTSPPVTGR</sequence>
<dbReference type="EMBL" id="JAMCCK010000033">
    <property type="protein sequence ID" value="MCL3996103.1"/>
    <property type="molecule type" value="Genomic_DNA"/>
</dbReference>
<dbReference type="RefSeq" id="WP_249491282.1">
    <property type="nucleotide sequence ID" value="NZ_JAMCCK010000033.1"/>
</dbReference>
<keyword evidence="1" id="KW-1133">Transmembrane helix</keyword>
<evidence type="ECO:0000313" key="3">
    <source>
        <dbReference type="Proteomes" id="UP001202052"/>
    </source>
</evidence>
<keyword evidence="3" id="KW-1185">Reference proteome</keyword>
<dbReference type="Proteomes" id="UP001202052">
    <property type="component" value="Unassembled WGS sequence"/>
</dbReference>
<proteinExistence type="predicted"/>
<evidence type="ECO:0000313" key="2">
    <source>
        <dbReference type="EMBL" id="MCL3996103.1"/>
    </source>
</evidence>
<feature type="transmembrane region" description="Helical" evidence="1">
    <location>
        <begin position="46"/>
        <end position="63"/>
    </location>
</feature>
<keyword evidence="1" id="KW-0472">Membrane</keyword>